<dbReference type="EMBL" id="CACRZD030000011">
    <property type="protein sequence ID" value="CAA6667888.1"/>
    <property type="molecule type" value="Genomic_DNA"/>
</dbReference>
<dbReference type="EMBL" id="LR743598">
    <property type="protein sequence ID" value="CAA2628641.1"/>
    <property type="molecule type" value="Genomic_DNA"/>
</dbReference>
<dbReference type="GO" id="GO:0020037">
    <property type="term" value="F:heme binding"/>
    <property type="evidence" value="ECO:0007669"/>
    <property type="project" value="InterPro"/>
</dbReference>
<dbReference type="SUPFAM" id="SSF48264">
    <property type="entry name" value="Cytochrome P450"/>
    <property type="match status" value="1"/>
</dbReference>
<evidence type="ECO:0000313" key="6">
    <source>
        <dbReference type="Proteomes" id="UP001189122"/>
    </source>
</evidence>
<dbReference type="Gene3D" id="1.10.630.10">
    <property type="entry name" value="Cytochrome P450"/>
    <property type="match status" value="2"/>
</dbReference>
<evidence type="ECO:0000313" key="5">
    <source>
        <dbReference type="EMBL" id="CAA2628641.1"/>
    </source>
</evidence>
<evidence type="ECO:0000256" key="1">
    <source>
        <dbReference type="ARBA" id="ARBA00010617"/>
    </source>
</evidence>
<reference evidence="5 6" key="1">
    <citation type="submission" date="2019-12" db="EMBL/GenBank/DDBJ databases">
        <authorList>
            <person name="Scholz U."/>
            <person name="Mascher M."/>
            <person name="Fiebig A."/>
        </authorList>
    </citation>
    <scope>NUCLEOTIDE SEQUENCE</scope>
</reference>
<proteinExistence type="inferred from homology"/>
<keyword evidence="2" id="KW-0479">Metal-binding</keyword>
<evidence type="ECO:0000256" key="4">
    <source>
        <dbReference type="ARBA" id="ARBA00023004"/>
    </source>
</evidence>
<dbReference type="GO" id="GO:0005506">
    <property type="term" value="F:iron ion binding"/>
    <property type="evidence" value="ECO:0007669"/>
    <property type="project" value="InterPro"/>
</dbReference>
<protein>
    <submittedName>
        <fullName evidence="5">Uncharacterized protein</fullName>
    </submittedName>
</protein>
<sequence length="412" mass="46056">MVDFPQPFCCVGLKRRLHGYGPRAYPVLGCLVSFFNNKHRLLDWYTELLGTSPTQTIVVSRLGAVRTVVTANPANVEHILKTSLAITPRRKLASHEFTTRLLRGISWGLSRRRWRADSPQFLAPRQTAARLWTCRSCSAVRLRHHLHDLSGDGPRMPGVVDAGVPLASAFDTASGICASRGAAPCPPCGVASSARLSDRSMEVASSYDTTSSALTWLFWLLSRYPDVKGWWKRRQRSKGSLDYQTLKDDDLAGCLPLHVYPMASCHRYVTDIGEESAFKYPVFQGRPRVCLGKEMAFIQMKYVVVSVLRRFQLRPVSSVEPVFVPLLIAHMAGGLRVEVKNRCSCADKPEPLCRSSIDGMGWQPIVSVFVDRATSNKEPSSFKYRHGILSQTLYSDPLNVERKGTNTLKSIW</sequence>
<dbReference type="AlphaFoldDB" id="A0A7I8JCH1"/>
<accession>A0A7I8JCH1</accession>
<comment type="similarity">
    <text evidence="1">Belongs to the cytochrome P450 family.</text>
</comment>
<evidence type="ECO:0000256" key="2">
    <source>
        <dbReference type="ARBA" id="ARBA00022723"/>
    </source>
</evidence>
<dbReference type="Proteomes" id="UP001189122">
    <property type="component" value="Unassembled WGS sequence"/>
</dbReference>
<gene>
    <name evidence="5" type="ORF">SI7747_11014282</name>
</gene>
<dbReference type="GO" id="GO:0004497">
    <property type="term" value="F:monooxygenase activity"/>
    <property type="evidence" value="ECO:0007669"/>
    <property type="project" value="InterPro"/>
</dbReference>
<dbReference type="PANTHER" id="PTHR24296">
    <property type="entry name" value="CYTOCHROME P450"/>
    <property type="match status" value="1"/>
</dbReference>
<keyword evidence="6" id="KW-1185">Reference proteome</keyword>
<keyword evidence="4" id="KW-0408">Iron</keyword>
<organism evidence="5">
    <name type="scientific">Spirodela intermedia</name>
    <name type="common">Intermediate duckweed</name>
    <dbReference type="NCBI Taxonomy" id="51605"/>
    <lineage>
        <taxon>Eukaryota</taxon>
        <taxon>Viridiplantae</taxon>
        <taxon>Streptophyta</taxon>
        <taxon>Embryophyta</taxon>
        <taxon>Tracheophyta</taxon>
        <taxon>Spermatophyta</taxon>
        <taxon>Magnoliopsida</taxon>
        <taxon>Liliopsida</taxon>
        <taxon>Araceae</taxon>
        <taxon>Lemnoideae</taxon>
        <taxon>Spirodela</taxon>
    </lineage>
</organism>
<dbReference type="InterPro" id="IPR036396">
    <property type="entry name" value="Cyt_P450_sf"/>
</dbReference>
<dbReference type="GO" id="GO:0016705">
    <property type="term" value="F:oxidoreductase activity, acting on paired donors, with incorporation or reduction of molecular oxygen"/>
    <property type="evidence" value="ECO:0007669"/>
    <property type="project" value="InterPro"/>
</dbReference>
<name>A0A7I8JCH1_SPIIN</name>
<keyword evidence="3" id="KW-0560">Oxidoreductase</keyword>
<evidence type="ECO:0000256" key="3">
    <source>
        <dbReference type="ARBA" id="ARBA00023002"/>
    </source>
</evidence>